<gene>
    <name evidence="1" type="ORF">AMECASPLE_002734</name>
</gene>
<sequence>MTLLLRNSPTSSAGKTLLYRLHLCDHGSYMCGLPQCFLVAMCITIQPSRRPLQTSVLSPCAFITGIEVALADHM</sequence>
<proteinExistence type="predicted"/>
<evidence type="ECO:0000313" key="2">
    <source>
        <dbReference type="Proteomes" id="UP001469553"/>
    </source>
</evidence>
<reference evidence="1 2" key="1">
    <citation type="submission" date="2021-06" db="EMBL/GenBank/DDBJ databases">
        <authorList>
            <person name="Palmer J.M."/>
        </authorList>
    </citation>
    <scope>NUCLEOTIDE SEQUENCE [LARGE SCALE GENOMIC DNA]</scope>
    <source>
        <strain evidence="1 2">AS_MEX2019</strain>
        <tissue evidence="1">Muscle</tissue>
    </source>
</reference>
<name>A0ABV0ZV16_9TELE</name>
<dbReference type="EMBL" id="JAHRIP010075337">
    <property type="protein sequence ID" value="MEQ2309846.1"/>
    <property type="molecule type" value="Genomic_DNA"/>
</dbReference>
<keyword evidence="2" id="KW-1185">Reference proteome</keyword>
<protein>
    <submittedName>
        <fullName evidence="1">Uncharacterized protein</fullName>
    </submittedName>
</protein>
<dbReference type="Proteomes" id="UP001469553">
    <property type="component" value="Unassembled WGS sequence"/>
</dbReference>
<evidence type="ECO:0000313" key="1">
    <source>
        <dbReference type="EMBL" id="MEQ2309846.1"/>
    </source>
</evidence>
<organism evidence="1 2">
    <name type="scientific">Ameca splendens</name>
    <dbReference type="NCBI Taxonomy" id="208324"/>
    <lineage>
        <taxon>Eukaryota</taxon>
        <taxon>Metazoa</taxon>
        <taxon>Chordata</taxon>
        <taxon>Craniata</taxon>
        <taxon>Vertebrata</taxon>
        <taxon>Euteleostomi</taxon>
        <taxon>Actinopterygii</taxon>
        <taxon>Neopterygii</taxon>
        <taxon>Teleostei</taxon>
        <taxon>Neoteleostei</taxon>
        <taxon>Acanthomorphata</taxon>
        <taxon>Ovalentaria</taxon>
        <taxon>Atherinomorphae</taxon>
        <taxon>Cyprinodontiformes</taxon>
        <taxon>Goodeidae</taxon>
        <taxon>Ameca</taxon>
    </lineage>
</organism>
<comment type="caution">
    <text evidence="1">The sequence shown here is derived from an EMBL/GenBank/DDBJ whole genome shotgun (WGS) entry which is preliminary data.</text>
</comment>
<accession>A0ABV0ZV16</accession>